<reference evidence="11" key="3">
    <citation type="journal article" date="2014" name="Nature">
        <title>Elephant shark genome provides unique insights into gnathostome evolution.</title>
        <authorList>
            <consortium name="International Elephant Shark Genome Sequencing Consortium"/>
            <person name="Venkatesh B."/>
            <person name="Lee A.P."/>
            <person name="Ravi V."/>
            <person name="Maurya A.K."/>
            <person name="Lian M.M."/>
            <person name="Swann J.B."/>
            <person name="Ohta Y."/>
            <person name="Flajnik M.F."/>
            <person name="Sutoh Y."/>
            <person name="Kasahara M."/>
            <person name="Hoon S."/>
            <person name="Gangu V."/>
            <person name="Roy S.W."/>
            <person name="Irimia M."/>
            <person name="Korzh V."/>
            <person name="Kondrychyn I."/>
            <person name="Lim Z.W."/>
            <person name="Tay B.H."/>
            <person name="Tohari S."/>
            <person name="Kong K.W."/>
            <person name="Ho S."/>
            <person name="Lorente-Galdos B."/>
            <person name="Quilez J."/>
            <person name="Marques-Bonet T."/>
            <person name="Raney B.J."/>
            <person name="Ingham P.W."/>
            <person name="Tay A."/>
            <person name="Hillier L.W."/>
            <person name="Minx P."/>
            <person name="Boehm T."/>
            <person name="Wilson R.K."/>
            <person name="Brenner S."/>
            <person name="Warren W.C."/>
        </authorList>
    </citation>
    <scope>NUCLEOTIDE SEQUENCE [LARGE SCALE GENOMIC DNA]</scope>
</reference>
<protein>
    <recommendedName>
        <fullName evidence="9">VPS37 C-terminal domain-containing protein</fullName>
    </recommendedName>
</protein>
<dbReference type="OMA" id="KITHMAR"/>
<keyword evidence="4" id="KW-0967">Endosome</keyword>
<dbReference type="GO" id="GO:0006612">
    <property type="term" value="P:protein targeting to membrane"/>
    <property type="evidence" value="ECO:0007669"/>
    <property type="project" value="TreeGrafter"/>
</dbReference>
<evidence type="ECO:0000313" key="11">
    <source>
        <dbReference type="Proteomes" id="UP000314986"/>
    </source>
</evidence>
<keyword evidence="11" id="KW-1185">Reference proteome</keyword>
<dbReference type="Pfam" id="PF07200">
    <property type="entry name" value="Mod_r"/>
    <property type="match status" value="1"/>
</dbReference>
<evidence type="ECO:0000256" key="8">
    <source>
        <dbReference type="SAM" id="MobiDB-lite"/>
    </source>
</evidence>
<dbReference type="PROSITE" id="PS51314">
    <property type="entry name" value="VPS37_C"/>
    <property type="match status" value="1"/>
</dbReference>
<dbReference type="Proteomes" id="UP000314986">
    <property type="component" value="Unassembled WGS sequence"/>
</dbReference>
<accession>A0A4W3I930</accession>
<reference evidence="10" key="5">
    <citation type="submission" date="2025-09" db="UniProtKB">
        <authorList>
            <consortium name="Ensembl"/>
        </authorList>
    </citation>
    <scope>IDENTIFICATION</scope>
</reference>
<name>A0A4W3I930_CALMI</name>
<evidence type="ECO:0000256" key="6">
    <source>
        <dbReference type="ARBA" id="ARBA00025010"/>
    </source>
</evidence>
<dbReference type="GeneTree" id="ENSGT00950000183012"/>
<dbReference type="GO" id="GO:0031902">
    <property type="term" value="C:late endosome membrane"/>
    <property type="evidence" value="ECO:0007669"/>
    <property type="project" value="UniProtKB-SubCell"/>
</dbReference>
<dbReference type="PANTHER" id="PTHR13678:SF12">
    <property type="entry name" value="VACUOLAR PROTEIN SORTING-ASSOCIATED PROTEIN 37D"/>
    <property type="match status" value="1"/>
</dbReference>
<dbReference type="GO" id="GO:0006623">
    <property type="term" value="P:protein targeting to vacuole"/>
    <property type="evidence" value="ECO:0007669"/>
    <property type="project" value="TreeGrafter"/>
</dbReference>
<proteinExistence type="inferred from homology"/>
<evidence type="ECO:0000259" key="9">
    <source>
        <dbReference type="PROSITE" id="PS51314"/>
    </source>
</evidence>
<comment type="similarity">
    <text evidence="2">Belongs to the VPS37 family.</text>
</comment>
<dbReference type="GO" id="GO:0043162">
    <property type="term" value="P:ubiquitin-dependent protein catabolic process via the multivesicular body sorting pathway"/>
    <property type="evidence" value="ECO:0007669"/>
    <property type="project" value="TreeGrafter"/>
</dbReference>
<organism evidence="10 11">
    <name type="scientific">Callorhinchus milii</name>
    <name type="common">Ghost shark</name>
    <dbReference type="NCBI Taxonomy" id="7868"/>
    <lineage>
        <taxon>Eukaryota</taxon>
        <taxon>Metazoa</taxon>
        <taxon>Chordata</taxon>
        <taxon>Craniata</taxon>
        <taxon>Vertebrata</taxon>
        <taxon>Chondrichthyes</taxon>
        <taxon>Holocephali</taxon>
        <taxon>Chimaeriformes</taxon>
        <taxon>Callorhinchidae</taxon>
        <taxon>Callorhinchus</taxon>
    </lineage>
</organism>
<keyword evidence="5 7" id="KW-0653">Protein transport</keyword>
<reference evidence="11" key="1">
    <citation type="journal article" date="2006" name="Science">
        <title>Ancient noncoding elements conserved in the human genome.</title>
        <authorList>
            <person name="Venkatesh B."/>
            <person name="Kirkness E.F."/>
            <person name="Loh Y.H."/>
            <person name="Halpern A.L."/>
            <person name="Lee A.P."/>
            <person name="Johnson J."/>
            <person name="Dandona N."/>
            <person name="Viswanathan L.D."/>
            <person name="Tay A."/>
            <person name="Venter J.C."/>
            <person name="Strausberg R.L."/>
            <person name="Brenner S."/>
        </authorList>
    </citation>
    <scope>NUCLEOTIDE SEQUENCE [LARGE SCALE GENOMIC DNA]</scope>
</reference>
<evidence type="ECO:0000313" key="10">
    <source>
        <dbReference type="Ensembl" id="ENSCMIP00000026614.1"/>
    </source>
</evidence>
<evidence type="ECO:0000256" key="3">
    <source>
        <dbReference type="ARBA" id="ARBA00022448"/>
    </source>
</evidence>
<dbReference type="PANTHER" id="PTHR13678">
    <property type="entry name" value="VACUOLAR PROTEIN SORTING-ASSOCIATED PROTEIN 37"/>
    <property type="match status" value="1"/>
</dbReference>
<comment type="function">
    <text evidence="6">Component of the ESCRT-I complex, a regulator of vesicular trafficking process. Required for the sorting of endocytic ubiquitinated cargos into multivesicular bodies. May be involved in cell growth and differentiation.</text>
</comment>
<feature type="domain" description="VPS37 C-terminal" evidence="9">
    <location>
        <begin position="1"/>
        <end position="143"/>
    </location>
</feature>
<sequence>RGCWMGSNGPKGPSSSKPILLQLKQEATVTGNKDLAEANLSLKPRLEAGKLQLTRKYQQLLEATVACDYKQQKLGDIFHTQQLALIQRSSGRELTERFLRGSVSLEIFLEKFQGLRTLCHIRRTQGDKLQELIRRDQRLEQPPQVPSRGPHAGPPVHIRNPWNGFPAEASAPVLAPSPPPRTRNLPPLSSRAGRMGLYRPNTPFAPRLFITN</sequence>
<reference evidence="10" key="4">
    <citation type="submission" date="2025-08" db="UniProtKB">
        <authorList>
            <consortium name="Ensembl"/>
        </authorList>
    </citation>
    <scope>IDENTIFICATION</scope>
</reference>
<feature type="region of interest" description="Disordered" evidence="8">
    <location>
        <begin position="169"/>
        <end position="197"/>
    </location>
</feature>
<reference evidence="11" key="2">
    <citation type="journal article" date="2007" name="PLoS Biol.">
        <title>Survey sequencing and comparative analysis of the elephant shark (Callorhinchus milii) genome.</title>
        <authorList>
            <person name="Venkatesh B."/>
            <person name="Kirkness E.F."/>
            <person name="Loh Y.H."/>
            <person name="Halpern A.L."/>
            <person name="Lee A.P."/>
            <person name="Johnson J."/>
            <person name="Dandona N."/>
            <person name="Viswanathan L.D."/>
            <person name="Tay A."/>
            <person name="Venter J.C."/>
            <person name="Strausberg R.L."/>
            <person name="Brenner S."/>
        </authorList>
    </citation>
    <scope>NUCLEOTIDE SEQUENCE [LARGE SCALE GENOMIC DNA]</scope>
</reference>
<feature type="compositionally biased region" description="Low complexity" evidence="8">
    <location>
        <begin position="182"/>
        <end position="191"/>
    </location>
</feature>
<comment type="subcellular location">
    <subcellularLocation>
        <location evidence="1">Late endosome membrane</location>
        <topology evidence="1">Peripheral membrane protein</topology>
    </subcellularLocation>
</comment>
<dbReference type="AlphaFoldDB" id="A0A4W3I930"/>
<evidence type="ECO:0000256" key="7">
    <source>
        <dbReference type="PROSITE-ProRule" id="PRU00646"/>
    </source>
</evidence>
<evidence type="ECO:0000256" key="2">
    <source>
        <dbReference type="ARBA" id="ARBA00007617"/>
    </source>
</evidence>
<dbReference type="InterPro" id="IPR009851">
    <property type="entry name" value="Mod_r"/>
</dbReference>
<keyword evidence="3 7" id="KW-0813">Transport</keyword>
<dbReference type="GO" id="GO:0000813">
    <property type="term" value="C:ESCRT I complex"/>
    <property type="evidence" value="ECO:0007669"/>
    <property type="project" value="TreeGrafter"/>
</dbReference>
<evidence type="ECO:0000256" key="4">
    <source>
        <dbReference type="ARBA" id="ARBA00022753"/>
    </source>
</evidence>
<dbReference type="Ensembl" id="ENSCMIT00000027044.1">
    <property type="protein sequence ID" value="ENSCMIP00000026614.1"/>
    <property type="gene ID" value="ENSCMIG00000011642.1"/>
</dbReference>
<evidence type="ECO:0000256" key="5">
    <source>
        <dbReference type="ARBA" id="ARBA00022927"/>
    </source>
</evidence>
<evidence type="ECO:0000256" key="1">
    <source>
        <dbReference type="ARBA" id="ARBA00004633"/>
    </source>
</evidence>